<feature type="region of interest" description="Disordered" evidence="1">
    <location>
        <begin position="1"/>
        <end position="24"/>
    </location>
</feature>
<evidence type="ECO:0000313" key="6">
    <source>
        <dbReference type="Proteomes" id="UP001162885"/>
    </source>
</evidence>
<accession>A0AAX2ZWJ8</accession>
<dbReference type="GO" id="GO:0016491">
    <property type="term" value="F:oxidoreductase activity"/>
    <property type="evidence" value="ECO:0007669"/>
    <property type="project" value="InterPro"/>
</dbReference>
<feature type="domain" description="ER-bound oxygenase mpaB/mpaB'/Rubber oxygenase catalytic" evidence="2">
    <location>
        <begin position="36"/>
        <end position="275"/>
    </location>
</feature>
<dbReference type="Pfam" id="PF09995">
    <property type="entry name" value="MPAB_Lcp_cat"/>
    <property type="match status" value="1"/>
</dbReference>
<evidence type="ECO:0000313" key="4">
    <source>
        <dbReference type="EMBL" id="UNB99603.1"/>
    </source>
</evidence>
<name>A0AAX2ZWJ8_9MYCO</name>
<protein>
    <submittedName>
        <fullName evidence="4">DUF2236 domain-containing protein</fullName>
    </submittedName>
</protein>
<dbReference type="Proteomes" id="UP000466683">
    <property type="component" value="Chromosome"/>
</dbReference>
<reference evidence="4 6" key="3">
    <citation type="journal article" date="2022" name="BMC Genomics">
        <title>Comparative genome analysis of mycobacteria focusing on tRNA and non-coding RNA.</title>
        <authorList>
            <person name="Behra P.R.K."/>
            <person name="Pettersson B.M.F."/>
            <person name="Ramesh M."/>
            <person name="Das S."/>
            <person name="Dasgupta S."/>
            <person name="Kirsebom L.A."/>
        </authorList>
    </citation>
    <scope>NUCLEOTIDE SEQUENCE [LARGE SCALE GENOMIC DNA]</scope>
    <source>
        <strain evidence="4 6">DSM 44677</strain>
    </source>
</reference>
<proteinExistence type="predicted"/>
<dbReference type="InterPro" id="IPR018713">
    <property type="entry name" value="MPAB/Lcp_cat_dom"/>
</dbReference>
<dbReference type="RefSeq" id="WP_162563944.1">
    <property type="nucleotide sequence ID" value="NZ_AP022579.1"/>
</dbReference>
<evidence type="ECO:0000256" key="1">
    <source>
        <dbReference type="SAM" id="MobiDB-lite"/>
    </source>
</evidence>
<dbReference type="PANTHER" id="PTHR36151:SF3">
    <property type="entry name" value="ER-BOUND OXYGENASE MPAB_MPAB'_RUBBER OXYGENASE CATALYTIC DOMAIN-CONTAINING PROTEIN"/>
    <property type="match status" value="1"/>
</dbReference>
<gene>
    <name evidence="4" type="ORF">H5U98_29830</name>
    <name evidence="3" type="ORF">MBOE_09040</name>
</gene>
<evidence type="ECO:0000313" key="3">
    <source>
        <dbReference type="EMBL" id="BBX89255.1"/>
    </source>
</evidence>
<dbReference type="EMBL" id="CP060016">
    <property type="protein sequence ID" value="UNB99603.1"/>
    <property type="molecule type" value="Genomic_DNA"/>
</dbReference>
<sequence length="325" mass="36994">MTQLPDVDPETRRPDVTSAGSVDDPLAPGTVGEWVCAHPLVLLYANVPALIMPTLYPRIAHVLSEKDRALNGTEDLPTLQAASRRLISTYEMVMGIVFAGPESDDVAHGLHELHRPITGSMPDGSSYHAWNKDMWNWTWGSILKGGLDIADKFGLFRDEREREEAYRGLNEVGRRFGVRSLPDTYDEFVAYWQPIVEDALQVNPQVQFIVDHALHPPKPRGWGLVPMPLWRLISLPLTRTLRVGVLAGVPEKFHAQMGLRTTHIDLLERRVHAAFWRTMPRSISGRFGPTYFTLRRRFGQPGWRTHYSREQLEAHRAESDRLRLT</sequence>
<dbReference type="EMBL" id="AP022579">
    <property type="protein sequence ID" value="BBX89255.1"/>
    <property type="molecule type" value="Genomic_DNA"/>
</dbReference>
<evidence type="ECO:0000259" key="2">
    <source>
        <dbReference type="Pfam" id="PF09995"/>
    </source>
</evidence>
<dbReference type="AlphaFoldDB" id="A0AAX2ZWJ8"/>
<evidence type="ECO:0000313" key="5">
    <source>
        <dbReference type="Proteomes" id="UP000466683"/>
    </source>
</evidence>
<dbReference type="PANTHER" id="PTHR36151">
    <property type="entry name" value="BLR2777 PROTEIN"/>
    <property type="match status" value="1"/>
</dbReference>
<organism evidence="4 6">
    <name type="scientific">Mycolicibacterium boenickei</name>
    <dbReference type="NCBI Taxonomy" id="146017"/>
    <lineage>
        <taxon>Bacteria</taxon>
        <taxon>Bacillati</taxon>
        <taxon>Actinomycetota</taxon>
        <taxon>Actinomycetes</taxon>
        <taxon>Mycobacteriales</taxon>
        <taxon>Mycobacteriaceae</taxon>
        <taxon>Mycolicibacterium</taxon>
    </lineage>
</organism>
<dbReference type="Proteomes" id="UP001162885">
    <property type="component" value="Chromosome"/>
</dbReference>
<keyword evidence="5" id="KW-1185">Reference proteome</keyword>
<reference evidence="3 5" key="1">
    <citation type="journal article" date="2019" name="Emerg. Microbes Infect.">
        <title>Comprehensive subspecies identification of 175 nontuberculous mycobacteria species based on 7547 genomic profiles.</title>
        <authorList>
            <person name="Matsumoto Y."/>
            <person name="Kinjo T."/>
            <person name="Motooka D."/>
            <person name="Nabeya D."/>
            <person name="Jung N."/>
            <person name="Uechi K."/>
            <person name="Horii T."/>
            <person name="Iida T."/>
            <person name="Fujita J."/>
            <person name="Nakamura S."/>
        </authorList>
    </citation>
    <scope>NUCLEOTIDE SEQUENCE [LARGE SCALE GENOMIC DNA]</scope>
    <source>
        <strain evidence="3 5">JCM 15653</strain>
    </source>
</reference>
<reference evidence="3" key="2">
    <citation type="submission" date="2020-02" db="EMBL/GenBank/DDBJ databases">
        <authorList>
            <person name="Matsumoto Y."/>
            <person name="Kinjo T."/>
            <person name="Motooka D."/>
            <person name="Nabeya D."/>
            <person name="Jung N."/>
            <person name="Uechi K."/>
            <person name="Horii T."/>
            <person name="Iida T."/>
            <person name="Fujita J."/>
            <person name="Nakamura S."/>
        </authorList>
    </citation>
    <scope>NUCLEOTIDE SEQUENCE</scope>
    <source>
        <strain evidence="3">JCM 15653</strain>
    </source>
</reference>